<keyword evidence="4 6" id="KW-1133">Transmembrane helix</keyword>
<feature type="transmembrane region" description="Helical" evidence="6">
    <location>
        <begin position="94"/>
        <end position="114"/>
    </location>
</feature>
<proteinExistence type="inferred from homology"/>
<dbReference type="PANTHER" id="PTHR31627:SF43">
    <property type="entry name" value="SERPENTINE RECEPTOR CLASS GAMMA-15"/>
    <property type="match status" value="1"/>
</dbReference>
<accession>A0AA39IEP1</accession>
<dbReference type="Pfam" id="PF02118">
    <property type="entry name" value="Srg"/>
    <property type="match status" value="1"/>
</dbReference>
<organism evidence="7 8">
    <name type="scientific">Steinernema hermaphroditum</name>
    <dbReference type="NCBI Taxonomy" id="289476"/>
    <lineage>
        <taxon>Eukaryota</taxon>
        <taxon>Metazoa</taxon>
        <taxon>Ecdysozoa</taxon>
        <taxon>Nematoda</taxon>
        <taxon>Chromadorea</taxon>
        <taxon>Rhabditida</taxon>
        <taxon>Tylenchina</taxon>
        <taxon>Panagrolaimomorpha</taxon>
        <taxon>Strongyloidoidea</taxon>
        <taxon>Steinernematidae</taxon>
        <taxon>Steinernema</taxon>
    </lineage>
</organism>
<feature type="transmembrane region" description="Helical" evidence="6">
    <location>
        <begin position="181"/>
        <end position="207"/>
    </location>
</feature>
<feature type="transmembrane region" description="Helical" evidence="6">
    <location>
        <begin position="223"/>
        <end position="248"/>
    </location>
</feature>
<evidence type="ECO:0000313" key="8">
    <source>
        <dbReference type="Proteomes" id="UP001175271"/>
    </source>
</evidence>
<dbReference type="Proteomes" id="UP001175271">
    <property type="component" value="Unassembled WGS sequence"/>
</dbReference>
<keyword evidence="8" id="KW-1185">Reference proteome</keyword>
<dbReference type="Gene3D" id="1.20.1070.10">
    <property type="entry name" value="Rhodopsin 7-helix transmembrane proteins"/>
    <property type="match status" value="1"/>
</dbReference>
<comment type="subcellular location">
    <subcellularLocation>
        <location evidence="1">Membrane</location>
        <topology evidence="1">Multi-pass membrane protein</topology>
    </subcellularLocation>
</comment>
<dbReference type="AlphaFoldDB" id="A0AA39IEP1"/>
<evidence type="ECO:0000256" key="4">
    <source>
        <dbReference type="ARBA" id="ARBA00022989"/>
    </source>
</evidence>
<dbReference type="PRINTS" id="PR00698">
    <property type="entry name" value="TMPROTEINSRG"/>
</dbReference>
<dbReference type="PANTHER" id="PTHR31627">
    <property type="entry name" value="SERPENTINE RECEPTOR CLASS GAMMA-RELATED"/>
    <property type="match status" value="1"/>
</dbReference>
<feature type="transmembrane region" description="Helical" evidence="6">
    <location>
        <begin position="42"/>
        <end position="65"/>
    </location>
</feature>
<feature type="transmembrane region" description="Helical" evidence="6">
    <location>
        <begin position="12"/>
        <end position="30"/>
    </location>
</feature>
<comment type="similarity">
    <text evidence="2 6">Belongs to the nematode receptor-like protein srg family.</text>
</comment>
<feature type="transmembrane region" description="Helical" evidence="6">
    <location>
        <begin position="134"/>
        <end position="161"/>
    </location>
</feature>
<evidence type="ECO:0000256" key="6">
    <source>
        <dbReference type="RuleBase" id="RU280813"/>
    </source>
</evidence>
<dbReference type="InterPro" id="IPR051119">
    <property type="entry name" value="Nematode_SR-like"/>
</dbReference>
<keyword evidence="5 6" id="KW-0472">Membrane</keyword>
<dbReference type="GO" id="GO:0004888">
    <property type="term" value="F:transmembrane signaling receptor activity"/>
    <property type="evidence" value="ECO:0007669"/>
    <property type="project" value="InterPro"/>
</dbReference>
<evidence type="ECO:0000313" key="7">
    <source>
        <dbReference type="EMBL" id="KAK0422993.1"/>
    </source>
</evidence>
<name>A0AA39IEP1_9BILA</name>
<dbReference type="GO" id="GO:0007606">
    <property type="term" value="P:sensory perception of chemical stimulus"/>
    <property type="evidence" value="ECO:0007669"/>
    <property type="project" value="UniProtKB-UniRule"/>
</dbReference>
<evidence type="ECO:0000256" key="3">
    <source>
        <dbReference type="ARBA" id="ARBA00022692"/>
    </source>
</evidence>
<dbReference type="EMBL" id="JAUCMV010000001">
    <property type="protein sequence ID" value="KAK0422993.1"/>
    <property type="molecule type" value="Genomic_DNA"/>
</dbReference>
<comment type="caution">
    <text evidence="7">The sequence shown here is derived from an EMBL/GenBank/DDBJ whole genome shotgun (WGS) entry which is preliminary data.</text>
</comment>
<comment type="caution">
    <text evidence="6">Lacks conserved residue(s) required for the propagation of feature annotation.</text>
</comment>
<reference evidence="7" key="1">
    <citation type="submission" date="2023-06" db="EMBL/GenBank/DDBJ databases">
        <title>Genomic analysis of the entomopathogenic nematode Steinernema hermaphroditum.</title>
        <authorList>
            <person name="Schwarz E.M."/>
            <person name="Heppert J.K."/>
            <person name="Baniya A."/>
            <person name="Schwartz H.T."/>
            <person name="Tan C.-H."/>
            <person name="Antoshechkin I."/>
            <person name="Sternberg P.W."/>
            <person name="Goodrich-Blair H."/>
            <person name="Dillman A.R."/>
        </authorList>
    </citation>
    <scope>NUCLEOTIDE SEQUENCE</scope>
    <source>
        <strain evidence="7">PS9179</strain>
        <tissue evidence="7">Whole animal</tissue>
    </source>
</reference>
<gene>
    <name evidence="7" type="ORF">QR680_007912</name>
</gene>
<keyword evidence="3 6" id="KW-0812">Transmembrane</keyword>
<protein>
    <recommendedName>
        <fullName evidence="6">Serpentine receptor class gamma</fullName>
    </recommendedName>
</protein>
<sequence>MPDISKLVIQLSYGIPSLILYIIVIVILFLPRHKNLFGHSFYYLFALIGISHSALYLTNIIQFRFPLYECFHFLYRPLAVEKETRENVVFAKTLYFLGFYCNSLQIIGQAFIAFNRFTAITFPQSYQNLWKTLLPVSIGASLVLPFTVTWHILPAAVYLYYDPEHGYVVNYVKIQGVSTSLNLTVLYFTVCFVCLPLNAAGFTIYVYRHRSLRVSRGKTEWNLFVLALFMFLCSTFSGLYFVVSYVGYTTEIFFLQDWLSDFTCLPSPYLLLCASSSVRQVMCSYLPFRRKRKNAPVTIEVQPATPK</sequence>
<evidence type="ECO:0000256" key="1">
    <source>
        <dbReference type="ARBA" id="ARBA00004141"/>
    </source>
</evidence>
<evidence type="ECO:0000256" key="2">
    <source>
        <dbReference type="ARBA" id="ARBA00005692"/>
    </source>
</evidence>
<dbReference type="SUPFAM" id="SSF81321">
    <property type="entry name" value="Family A G protein-coupled receptor-like"/>
    <property type="match status" value="1"/>
</dbReference>
<dbReference type="GO" id="GO:0016020">
    <property type="term" value="C:membrane"/>
    <property type="evidence" value="ECO:0007669"/>
    <property type="project" value="UniProtKB-SubCell"/>
</dbReference>
<dbReference type="InterPro" id="IPR000609">
    <property type="entry name" value="7TM_GPCR_serpentine_rcpt_Srg"/>
</dbReference>
<evidence type="ECO:0000256" key="5">
    <source>
        <dbReference type="ARBA" id="ARBA00023136"/>
    </source>
</evidence>